<proteinExistence type="predicted"/>
<reference evidence="1" key="1">
    <citation type="submission" date="2018-10" db="EMBL/GenBank/DDBJ databases">
        <title>Effector identification in a new, highly contiguous assembly of the strawberry crown rot pathogen Phytophthora cactorum.</title>
        <authorList>
            <person name="Armitage A.D."/>
            <person name="Nellist C.F."/>
            <person name="Bates H."/>
            <person name="Vickerstaff R.J."/>
            <person name="Harrison R.J."/>
        </authorList>
    </citation>
    <scope>NUCLEOTIDE SEQUENCE</scope>
    <source>
        <strain evidence="1">4040</strain>
    </source>
</reference>
<dbReference type="AlphaFoldDB" id="A0A8T1BN41"/>
<evidence type="ECO:0000313" key="2">
    <source>
        <dbReference type="Proteomes" id="UP000736787"/>
    </source>
</evidence>
<dbReference type="Proteomes" id="UP000736787">
    <property type="component" value="Unassembled WGS sequence"/>
</dbReference>
<sequence length="42" mass="5090">MVAQAHRGWKLLFRGPSMKRIQRGFVEFLREEPRQVARLHWA</sequence>
<comment type="caution">
    <text evidence="1">The sequence shown here is derived from an EMBL/GenBank/DDBJ whole genome shotgun (WGS) entry which is preliminary data.</text>
</comment>
<organism evidence="1 2">
    <name type="scientific">Phytophthora cactorum</name>
    <dbReference type="NCBI Taxonomy" id="29920"/>
    <lineage>
        <taxon>Eukaryota</taxon>
        <taxon>Sar</taxon>
        <taxon>Stramenopiles</taxon>
        <taxon>Oomycota</taxon>
        <taxon>Peronosporomycetes</taxon>
        <taxon>Peronosporales</taxon>
        <taxon>Peronosporaceae</taxon>
        <taxon>Phytophthora</taxon>
    </lineage>
</organism>
<accession>A0A8T1BN41</accession>
<evidence type="ECO:0000313" key="1">
    <source>
        <dbReference type="EMBL" id="KAG2905953.1"/>
    </source>
</evidence>
<protein>
    <submittedName>
        <fullName evidence="1">Uncharacterized protein</fullName>
    </submittedName>
</protein>
<gene>
    <name evidence="1" type="ORF">PC117_g20631</name>
</gene>
<name>A0A8T1BN41_9STRA</name>
<dbReference type="EMBL" id="RCMK01000976">
    <property type="protein sequence ID" value="KAG2905953.1"/>
    <property type="molecule type" value="Genomic_DNA"/>
</dbReference>